<keyword evidence="1" id="KW-0732">Signal</keyword>
<dbReference type="EMBL" id="OJIN01000114">
    <property type="protein sequence ID" value="SPD73842.1"/>
    <property type="molecule type" value="Genomic_DNA"/>
</dbReference>
<proteinExistence type="predicted"/>
<protein>
    <recommendedName>
        <fullName evidence="3">Right handed beta helix domain-containing protein</fullName>
    </recommendedName>
</protein>
<sequence length="874" mass="94586">MKRSWTTTLLLVIILWTPALAAQKPHVLFCYDYVGGGTGTLDKWRSDGANLSDKKPLIAGDQAHVTSPLGSADYRYDPTSLEMESPSFPYRVIMPDDLSTSSPGRWLLAQPNINSNVAGIYNLEDFGAKIDEKIISDGHVTASSAVITSASAGFIASDVGKHITVWGAGPQITAPGAPTLAVNGTAGTTTYYYKITAGISYGFGRYQTTASTSATITNAPNTLSATNSVKITKPTLDSNCNEWTIYRSTDNVNFYKIYGPISSNCFYDGGFTARATTPPVSNNAYGLIESTIESVESSASITIADSASVTRTSNIVILYGTDDTDALNDALDAIYDAGGGTLVIPAIKDRFCLILGQIIIPNDEAAGFTEVQVQPPLRIMGTSHGPTNVWWQFIFYDDNGTTIPMGSVLDLRYSGSTWDSTHSNAKISTFGMGKLEIDHLTLADFGLDSSPFLLTTNTTLYVHDNSVLGCDQAGGSQNDFIILGGTATATDKVFGCSGYNCAYQGYKSIIDKNWMSGIRYFLKFGYFADSITVSNNIMSETCYNPAGGAVYFEGYPGVGELPMTPDMANTFMDNTWENWGNRYIYEGNYACMNSFLNDYLGDQNTTMMPYIAYFDANSGGNYFRPAGNITIPVVSSGNDTNFVMETGTTYSSGYFDFNENVLKANRVELYPSTGSTIFGNWATDTQYDCFGFDVKRSRGSLTSPVQTNQNDTFAKWPRVYSYYNGSYREMFEANVNQVAAWDAGTNKAKSSYVLDFFDPTGEVKFKFYSSGEAIFPGTLSAEYVTKKVAASPIASASSITLTSSIAHITGTTQINTITCNGTYYFNGPTGMQITLIPDGLWTLGTSGNIGAAVTAVVGRAINLVYDGTKWYPEN</sequence>
<dbReference type="AlphaFoldDB" id="A0A445MWT1"/>
<evidence type="ECO:0000313" key="2">
    <source>
        <dbReference type="EMBL" id="SPD73842.1"/>
    </source>
</evidence>
<evidence type="ECO:0008006" key="3">
    <source>
        <dbReference type="Google" id="ProtNLM"/>
    </source>
</evidence>
<feature type="chain" id="PRO_5019519965" description="Right handed beta helix domain-containing protein" evidence="1">
    <location>
        <begin position="22"/>
        <end position="874"/>
    </location>
</feature>
<dbReference type="SUPFAM" id="SSF51126">
    <property type="entry name" value="Pectin lyase-like"/>
    <property type="match status" value="1"/>
</dbReference>
<dbReference type="Gene3D" id="2.160.20.10">
    <property type="entry name" value="Single-stranded right-handed beta-helix, Pectin lyase-like"/>
    <property type="match status" value="1"/>
</dbReference>
<feature type="signal peptide" evidence="1">
    <location>
        <begin position="1"/>
        <end position="21"/>
    </location>
</feature>
<name>A0A445MWT1_9BACT</name>
<dbReference type="InterPro" id="IPR011050">
    <property type="entry name" value="Pectin_lyase_fold/virulence"/>
</dbReference>
<reference evidence="2" key="1">
    <citation type="submission" date="2018-01" db="EMBL/GenBank/DDBJ databases">
        <authorList>
            <person name="Regsiter A."/>
            <person name="William W."/>
        </authorList>
    </citation>
    <scope>NUCLEOTIDE SEQUENCE</scope>
    <source>
        <strain evidence="2">TRIP AH-1</strain>
    </source>
</reference>
<evidence type="ECO:0000256" key="1">
    <source>
        <dbReference type="SAM" id="SignalP"/>
    </source>
</evidence>
<organism evidence="2">
    <name type="scientific">uncultured Desulfobacterium sp</name>
    <dbReference type="NCBI Taxonomy" id="201089"/>
    <lineage>
        <taxon>Bacteria</taxon>
        <taxon>Pseudomonadati</taxon>
        <taxon>Thermodesulfobacteriota</taxon>
        <taxon>Desulfobacteria</taxon>
        <taxon>Desulfobacterales</taxon>
        <taxon>Desulfobacteriaceae</taxon>
        <taxon>Desulfobacterium</taxon>
        <taxon>environmental samples</taxon>
    </lineage>
</organism>
<gene>
    <name evidence="2" type="ORF">PITCH_A2000011</name>
</gene>
<accession>A0A445MWT1</accession>
<dbReference type="InterPro" id="IPR012334">
    <property type="entry name" value="Pectin_lyas_fold"/>
</dbReference>